<dbReference type="PROSITE" id="PS51918">
    <property type="entry name" value="RADICAL_SAM"/>
    <property type="match status" value="1"/>
</dbReference>
<dbReference type="SFLD" id="SFLDG01095">
    <property type="entry name" value="Uncharacterised_Radical_SAM_Su"/>
    <property type="match status" value="1"/>
</dbReference>
<keyword evidence="3" id="KW-0479">Metal-binding</keyword>
<dbReference type="AlphaFoldDB" id="A0A1Y5EPL4"/>
<dbReference type="Gene3D" id="3.20.20.70">
    <property type="entry name" value="Aldolase class I"/>
    <property type="match status" value="1"/>
</dbReference>
<sequence length="300" mass="33982">MYPLNYIEPVFRPPSEWKSLILQVTNGCSWNKCTFCDMYTSEDKKFKPKKVDVIEQEIIKIANSGIPTRRVFLADGDAMMLPFNRLKEILELIKLHLPQVSRVSSYCLPRNLGNKTVEQLAELNSLGLKLMYIGCESGDDEVLALIEKGETYQSSLIALNKIKQAGMKSSVMILNGLGGPELSRQHAINSAKLMNEAQPNYLSTLVVSFPLGEQRFAEKFSQESLQPFRQLTQHELFTEMEVLLSELELDRTIFRSDHASNYLVLKGVLGDDKEALLGQVKQALQQPSDANLRQEWQRGL</sequence>
<keyword evidence="2" id="KW-0949">S-adenosyl-L-methionine</keyword>
<dbReference type="SUPFAM" id="SSF102114">
    <property type="entry name" value="Radical SAM enzymes"/>
    <property type="match status" value="1"/>
</dbReference>
<dbReference type="EMBL" id="MAAF01000011">
    <property type="protein sequence ID" value="OUR84673.1"/>
    <property type="molecule type" value="Genomic_DNA"/>
</dbReference>
<dbReference type="PANTHER" id="PTHR43409:SF4">
    <property type="entry name" value="RADICAL SAM SUPERFAMILY PROTEIN"/>
    <property type="match status" value="1"/>
</dbReference>
<feature type="domain" description="Radical SAM core" evidence="6">
    <location>
        <begin position="12"/>
        <end position="241"/>
    </location>
</feature>
<comment type="caution">
    <text evidence="7">The sequence shown here is derived from an EMBL/GenBank/DDBJ whole genome shotgun (WGS) entry which is preliminary data.</text>
</comment>
<reference evidence="8" key="1">
    <citation type="journal article" date="2017" name="Proc. Natl. Acad. Sci. U.S.A.">
        <title>Simulation of Deepwater Horizon oil plume reveals substrate specialization within a complex community of hydrocarbon degraders.</title>
        <authorList>
            <person name="Hu P."/>
            <person name="Dubinsky E.A."/>
            <person name="Probst A.J."/>
            <person name="Wang J."/>
            <person name="Sieber C.M.K."/>
            <person name="Tom L.M."/>
            <person name="Gardinali P."/>
            <person name="Banfield J.F."/>
            <person name="Atlas R.M."/>
            <person name="Andersen G.L."/>
        </authorList>
    </citation>
    <scope>NUCLEOTIDE SEQUENCE [LARGE SCALE GENOMIC DNA]</scope>
</reference>
<evidence type="ECO:0000256" key="4">
    <source>
        <dbReference type="ARBA" id="ARBA00023004"/>
    </source>
</evidence>
<name>A0A1Y5EPL4_COLPS</name>
<dbReference type="GO" id="GO:0051536">
    <property type="term" value="F:iron-sulfur cluster binding"/>
    <property type="evidence" value="ECO:0007669"/>
    <property type="project" value="UniProtKB-KW"/>
</dbReference>
<evidence type="ECO:0000256" key="1">
    <source>
        <dbReference type="ARBA" id="ARBA00001966"/>
    </source>
</evidence>
<dbReference type="InterPro" id="IPR013785">
    <property type="entry name" value="Aldolase_TIM"/>
</dbReference>
<proteinExistence type="predicted"/>
<evidence type="ECO:0000256" key="5">
    <source>
        <dbReference type="ARBA" id="ARBA00023014"/>
    </source>
</evidence>
<dbReference type="SFLD" id="SFLDS00029">
    <property type="entry name" value="Radical_SAM"/>
    <property type="match status" value="1"/>
</dbReference>
<evidence type="ECO:0000256" key="3">
    <source>
        <dbReference type="ARBA" id="ARBA00022723"/>
    </source>
</evidence>
<dbReference type="InterPro" id="IPR007197">
    <property type="entry name" value="rSAM"/>
</dbReference>
<dbReference type="CDD" id="cd01335">
    <property type="entry name" value="Radical_SAM"/>
    <property type="match status" value="1"/>
</dbReference>
<dbReference type="Proteomes" id="UP000243053">
    <property type="component" value="Unassembled WGS sequence"/>
</dbReference>
<keyword evidence="5" id="KW-0411">Iron-sulfur</keyword>
<gene>
    <name evidence="7" type="ORF">A9Q75_01725</name>
</gene>
<dbReference type="SMART" id="SM00729">
    <property type="entry name" value="Elp3"/>
    <property type="match status" value="1"/>
</dbReference>
<dbReference type="PANTHER" id="PTHR43409">
    <property type="entry name" value="ANAEROBIC MAGNESIUM-PROTOPORPHYRIN IX MONOMETHYL ESTER CYCLASE-RELATED"/>
    <property type="match status" value="1"/>
</dbReference>
<dbReference type="InterPro" id="IPR006638">
    <property type="entry name" value="Elp3/MiaA/NifB-like_rSAM"/>
</dbReference>
<dbReference type="Pfam" id="PF04055">
    <property type="entry name" value="Radical_SAM"/>
    <property type="match status" value="1"/>
</dbReference>
<evidence type="ECO:0000259" key="6">
    <source>
        <dbReference type="PROSITE" id="PS51918"/>
    </source>
</evidence>
<protein>
    <submittedName>
        <fullName evidence="7">Radical SAM protein</fullName>
    </submittedName>
</protein>
<dbReference type="GO" id="GO:0003824">
    <property type="term" value="F:catalytic activity"/>
    <property type="evidence" value="ECO:0007669"/>
    <property type="project" value="InterPro"/>
</dbReference>
<evidence type="ECO:0000256" key="2">
    <source>
        <dbReference type="ARBA" id="ARBA00022691"/>
    </source>
</evidence>
<keyword evidence="4" id="KW-0408">Iron</keyword>
<accession>A0A1Y5EPL4</accession>
<dbReference type="InterPro" id="IPR051198">
    <property type="entry name" value="BchE-like"/>
</dbReference>
<evidence type="ECO:0000313" key="7">
    <source>
        <dbReference type="EMBL" id="OUR84673.1"/>
    </source>
</evidence>
<dbReference type="GO" id="GO:0046872">
    <property type="term" value="F:metal ion binding"/>
    <property type="evidence" value="ECO:0007669"/>
    <property type="project" value="UniProtKB-KW"/>
</dbReference>
<comment type="cofactor">
    <cofactor evidence="1">
        <name>[4Fe-4S] cluster</name>
        <dbReference type="ChEBI" id="CHEBI:49883"/>
    </cofactor>
</comment>
<organism evidence="7 8">
    <name type="scientific">Colwellia psychrerythraea</name>
    <name type="common">Vibrio psychroerythus</name>
    <dbReference type="NCBI Taxonomy" id="28229"/>
    <lineage>
        <taxon>Bacteria</taxon>
        <taxon>Pseudomonadati</taxon>
        <taxon>Pseudomonadota</taxon>
        <taxon>Gammaproteobacteria</taxon>
        <taxon>Alteromonadales</taxon>
        <taxon>Colwelliaceae</taxon>
        <taxon>Colwellia</taxon>
    </lineage>
</organism>
<dbReference type="SFLD" id="SFLDG01082">
    <property type="entry name" value="B12-binding_domain_containing"/>
    <property type="match status" value="1"/>
</dbReference>
<dbReference type="InterPro" id="IPR058240">
    <property type="entry name" value="rSAM_sf"/>
</dbReference>
<evidence type="ECO:0000313" key="8">
    <source>
        <dbReference type="Proteomes" id="UP000243053"/>
    </source>
</evidence>